<proteinExistence type="predicted"/>
<dbReference type="OrthoDB" id="3261222at2759"/>
<reference evidence="1" key="1">
    <citation type="submission" date="2013-11" db="EMBL/GenBank/DDBJ databases">
        <title>Genome sequence of the fusiform rust pathogen reveals effectors for host alternation and coevolution with pine.</title>
        <authorList>
            <consortium name="DOE Joint Genome Institute"/>
            <person name="Smith K."/>
            <person name="Pendleton A."/>
            <person name="Kubisiak T."/>
            <person name="Anderson C."/>
            <person name="Salamov A."/>
            <person name="Aerts A."/>
            <person name="Riley R."/>
            <person name="Clum A."/>
            <person name="Lindquist E."/>
            <person name="Ence D."/>
            <person name="Campbell M."/>
            <person name="Kronenberg Z."/>
            <person name="Feau N."/>
            <person name="Dhillon B."/>
            <person name="Hamelin R."/>
            <person name="Burleigh J."/>
            <person name="Smith J."/>
            <person name="Yandell M."/>
            <person name="Nelson C."/>
            <person name="Grigoriev I."/>
            <person name="Davis J."/>
        </authorList>
    </citation>
    <scope>NUCLEOTIDE SEQUENCE</scope>
    <source>
        <strain evidence="1">G11</strain>
    </source>
</reference>
<protein>
    <submittedName>
        <fullName evidence="1">Uncharacterized protein</fullName>
    </submittedName>
</protein>
<sequence length="109" mass="13039">MQLRSNHIHLNQYLNKSQQLSDPSYDCQEGIETIKHYLFICIKYDNQRLQLLDQLQRRQIKPNEAILQNPTAFLFIAQYCNTTCRLKNHWTWAKINDKKARSLPLTHIL</sequence>
<dbReference type="AlphaFoldDB" id="A0A9P6NKL2"/>
<keyword evidence="2" id="KW-1185">Reference proteome</keyword>
<organism evidence="1 2">
    <name type="scientific">Cronartium quercuum f. sp. fusiforme G11</name>
    <dbReference type="NCBI Taxonomy" id="708437"/>
    <lineage>
        <taxon>Eukaryota</taxon>
        <taxon>Fungi</taxon>
        <taxon>Dikarya</taxon>
        <taxon>Basidiomycota</taxon>
        <taxon>Pucciniomycotina</taxon>
        <taxon>Pucciniomycetes</taxon>
        <taxon>Pucciniales</taxon>
        <taxon>Coleosporiaceae</taxon>
        <taxon>Cronartium</taxon>
    </lineage>
</organism>
<comment type="caution">
    <text evidence="1">The sequence shown here is derived from an EMBL/GenBank/DDBJ whole genome shotgun (WGS) entry which is preliminary data.</text>
</comment>
<dbReference type="EMBL" id="MU167271">
    <property type="protein sequence ID" value="KAG0145758.1"/>
    <property type="molecule type" value="Genomic_DNA"/>
</dbReference>
<accession>A0A9P6NKL2</accession>
<gene>
    <name evidence="1" type="ORF">CROQUDRAFT_658265</name>
</gene>
<dbReference type="Proteomes" id="UP000886653">
    <property type="component" value="Unassembled WGS sequence"/>
</dbReference>
<evidence type="ECO:0000313" key="1">
    <source>
        <dbReference type="EMBL" id="KAG0145758.1"/>
    </source>
</evidence>
<evidence type="ECO:0000313" key="2">
    <source>
        <dbReference type="Proteomes" id="UP000886653"/>
    </source>
</evidence>
<name>A0A9P6NKL2_9BASI</name>